<dbReference type="Proteomes" id="UP001209540">
    <property type="component" value="Unassembled WGS sequence"/>
</dbReference>
<protein>
    <submittedName>
        <fullName evidence="2">Uncharacterized protein</fullName>
    </submittedName>
</protein>
<keyword evidence="1" id="KW-1133">Transmembrane helix</keyword>
<keyword evidence="1" id="KW-0812">Transmembrane</keyword>
<evidence type="ECO:0000256" key="1">
    <source>
        <dbReference type="SAM" id="Phobius"/>
    </source>
</evidence>
<feature type="transmembrane region" description="Helical" evidence="1">
    <location>
        <begin position="46"/>
        <end position="67"/>
    </location>
</feature>
<evidence type="ECO:0000313" key="2">
    <source>
        <dbReference type="EMBL" id="KAI9266619.1"/>
    </source>
</evidence>
<reference evidence="2" key="2">
    <citation type="submission" date="2023-02" db="EMBL/GenBank/DDBJ databases">
        <authorList>
            <consortium name="DOE Joint Genome Institute"/>
            <person name="Mondo S.J."/>
            <person name="Chang Y."/>
            <person name="Wang Y."/>
            <person name="Ahrendt S."/>
            <person name="Andreopoulos W."/>
            <person name="Barry K."/>
            <person name="Beard J."/>
            <person name="Benny G.L."/>
            <person name="Blankenship S."/>
            <person name="Bonito G."/>
            <person name="Cuomo C."/>
            <person name="Desiro A."/>
            <person name="Gervers K.A."/>
            <person name="Hundley H."/>
            <person name="Kuo A."/>
            <person name="LaButti K."/>
            <person name="Lang B.F."/>
            <person name="Lipzen A."/>
            <person name="O'Donnell K."/>
            <person name="Pangilinan J."/>
            <person name="Reynolds N."/>
            <person name="Sandor L."/>
            <person name="Smith M.W."/>
            <person name="Tsang A."/>
            <person name="Grigoriev I.V."/>
            <person name="Stajich J.E."/>
            <person name="Spatafora J.W."/>
        </authorList>
    </citation>
    <scope>NUCLEOTIDE SEQUENCE</scope>
    <source>
        <strain evidence="2">RSA 2281</strain>
    </source>
</reference>
<keyword evidence="3" id="KW-1185">Reference proteome</keyword>
<name>A0AAD5PF87_9FUNG</name>
<dbReference type="AlphaFoldDB" id="A0AAD5PF87"/>
<accession>A0AAD5PF87</accession>
<evidence type="ECO:0000313" key="3">
    <source>
        <dbReference type="Proteomes" id="UP001209540"/>
    </source>
</evidence>
<comment type="caution">
    <text evidence="2">The sequence shown here is derived from an EMBL/GenBank/DDBJ whole genome shotgun (WGS) entry which is preliminary data.</text>
</comment>
<proteinExistence type="predicted"/>
<sequence>MCNKLYPSLCCLCFHLLEISQGYVNIKGIGDNPILYGIARNKYYLKLIIYAMKIFVLLFLVAANYIYGNDAFIKEHRTIEFIEKFIFSLIKTYVHIFDTYYYYINSYSLYRMGVVYRCTLEIRAKLIEHTLIAASCSHQFTRLSSEKSAG</sequence>
<keyword evidence="1" id="KW-0472">Membrane</keyword>
<dbReference type="EMBL" id="JAIXMP010000010">
    <property type="protein sequence ID" value="KAI9266619.1"/>
    <property type="molecule type" value="Genomic_DNA"/>
</dbReference>
<organism evidence="2 3">
    <name type="scientific">Phascolomyces articulosus</name>
    <dbReference type="NCBI Taxonomy" id="60185"/>
    <lineage>
        <taxon>Eukaryota</taxon>
        <taxon>Fungi</taxon>
        <taxon>Fungi incertae sedis</taxon>
        <taxon>Mucoromycota</taxon>
        <taxon>Mucoromycotina</taxon>
        <taxon>Mucoromycetes</taxon>
        <taxon>Mucorales</taxon>
        <taxon>Lichtheimiaceae</taxon>
        <taxon>Phascolomyces</taxon>
    </lineage>
</organism>
<gene>
    <name evidence="2" type="ORF">BDA99DRAFT_536039</name>
</gene>
<reference evidence="2" key="1">
    <citation type="journal article" date="2022" name="IScience">
        <title>Evolution of zygomycete secretomes and the origins of terrestrial fungal ecologies.</title>
        <authorList>
            <person name="Chang Y."/>
            <person name="Wang Y."/>
            <person name="Mondo S."/>
            <person name="Ahrendt S."/>
            <person name="Andreopoulos W."/>
            <person name="Barry K."/>
            <person name="Beard J."/>
            <person name="Benny G.L."/>
            <person name="Blankenship S."/>
            <person name="Bonito G."/>
            <person name="Cuomo C."/>
            <person name="Desiro A."/>
            <person name="Gervers K.A."/>
            <person name="Hundley H."/>
            <person name="Kuo A."/>
            <person name="LaButti K."/>
            <person name="Lang B.F."/>
            <person name="Lipzen A."/>
            <person name="O'Donnell K."/>
            <person name="Pangilinan J."/>
            <person name="Reynolds N."/>
            <person name="Sandor L."/>
            <person name="Smith M.E."/>
            <person name="Tsang A."/>
            <person name="Grigoriev I.V."/>
            <person name="Stajich J.E."/>
            <person name="Spatafora J.W."/>
        </authorList>
    </citation>
    <scope>NUCLEOTIDE SEQUENCE</scope>
    <source>
        <strain evidence="2">RSA 2281</strain>
    </source>
</reference>